<reference evidence="3" key="1">
    <citation type="journal article" date="2020" name="Stud. Mycol.">
        <title>101 Dothideomycetes genomes: a test case for predicting lifestyles and emergence of pathogens.</title>
        <authorList>
            <person name="Haridas S."/>
            <person name="Albert R."/>
            <person name="Binder M."/>
            <person name="Bloem J."/>
            <person name="Labutti K."/>
            <person name="Salamov A."/>
            <person name="Andreopoulos B."/>
            <person name="Baker S."/>
            <person name="Barry K."/>
            <person name="Bills G."/>
            <person name="Bluhm B."/>
            <person name="Cannon C."/>
            <person name="Castanera R."/>
            <person name="Culley D."/>
            <person name="Daum C."/>
            <person name="Ezra D."/>
            <person name="Gonzalez J."/>
            <person name="Henrissat B."/>
            <person name="Kuo A."/>
            <person name="Liang C."/>
            <person name="Lipzen A."/>
            <person name="Lutzoni F."/>
            <person name="Magnuson J."/>
            <person name="Mondo S."/>
            <person name="Nolan M."/>
            <person name="Ohm R."/>
            <person name="Pangilinan J."/>
            <person name="Park H.-J."/>
            <person name="Ramirez L."/>
            <person name="Alfaro M."/>
            <person name="Sun H."/>
            <person name="Tritt A."/>
            <person name="Yoshinaga Y."/>
            <person name="Zwiers L.-H."/>
            <person name="Turgeon B."/>
            <person name="Goodwin S."/>
            <person name="Spatafora J."/>
            <person name="Crous P."/>
            <person name="Grigoriev I."/>
        </authorList>
    </citation>
    <scope>NUCLEOTIDE SEQUENCE</scope>
    <source>
        <strain evidence="3">CBS 480.64</strain>
    </source>
</reference>
<dbReference type="PANTHER" id="PTHR28288">
    <property type="entry name" value="PROTEASE B INHIBITOR 2"/>
    <property type="match status" value="1"/>
</dbReference>
<keyword evidence="4" id="KW-1185">Reference proteome</keyword>
<dbReference type="FunFam" id="3.30.70.80:FF:000005">
    <property type="entry name" value="Proteinase inhibitor I2B"/>
    <property type="match status" value="1"/>
</dbReference>
<evidence type="ECO:0000256" key="1">
    <source>
        <dbReference type="ARBA" id="ARBA00038069"/>
    </source>
</evidence>
<accession>A0A6A7C322</accession>
<evidence type="ECO:0000313" key="4">
    <source>
        <dbReference type="Proteomes" id="UP000799421"/>
    </source>
</evidence>
<evidence type="ECO:0000313" key="3">
    <source>
        <dbReference type="EMBL" id="KAF2861652.1"/>
    </source>
</evidence>
<comment type="similarity">
    <text evidence="1">Belongs to the protease inhibitor I9 family.</text>
</comment>
<dbReference type="GO" id="GO:0042144">
    <property type="term" value="P:vacuole fusion, non-autophagic"/>
    <property type="evidence" value="ECO:0007669"/>
    <property type="project" value="TreeGrafter"/>
</dbReference>
<dbReference type="InterPro" id="IPR037045">
    <property type="entry name" value="S8pro/Inhibitor_I9_sf"/>
</dbReference>
<dbReference type="OrthoDB" id="5518345at2759"/>
<protein>
    <recommendedName>
        <fullName evidence="2">Inhibitor I9 domain-containing protein</fullName>
    </recommendedName>
</protein>
<organism evidence="3 4">
    <name type="scientific">Piedraia hortae CBS 480.64</name>
    <dbReference type="NCBI Taxonomy" id="1314780"/>
    <lineage>
        <taxon>Eukaryota</taxon>
        <taxon>Fungi</taxon>
        <taxon>Dikarya</taxon>
        <taxon>Ascomycota</taxon>
        <taxon>Pezizomycotina</taxon>
        <taxon>Dothideomycetes</taxon>
        <taxon>Dothideomycetidae</taxon>
        <taxon>Capnodiales</taxon>
        <taxon>Piedraiaceae</taxon>
        <taxon>Piedraia</taxon>
    </lineage>
</organism>
<sequence length="70" mass="7560">MPTINVSLKEGANADQLEAAKKQVQDQGGKITHEYKLVKGFTAEFPDDKVQTLASNEALNVEADGKVTTQ</sequence>
<dbReference type="Proteomes" id="UP000799421">
    <property type="component" value="Unassembled WGS sequence"/>
</dbReference>
<name>A0A6A7C322_9PEZI</name>
<dbReference type="EMBL" id="MU005971">
    <property type="protein sequence ID" value="KAF2861652.1"/>
    <property type="molecule type" value="Genomic_DNA"/>
</dbReference>
<dbReference type="Pfam" id="PF05922">
    <property type="entry name" value="Inhibitor_I9"/>
    <property type="match status" value="1"/>
</dbReference>
<gene>
    <name evidence="3" type="ORF">K470DRAFT_269731</name>
</gene>
<dbReference type="GO" id="GO:0004866">
    <property type="term" value="F:endopeptidase inhibitor activity"/>
    <property type="evidence" value="ECO:0007669"/>
    <property type="project" value="UniProtKB-ARBA"/>
</dbReference>
<feature type="domain" description="Inhibitor I9" evidence="2">
    <location>
        <begin position="20"/>
        <end position="69"/>
    </location>
</feature>
<dbReference type="InterPro" id="IPR010259">
    <property type="entry name" value="S8pro/Inhibitor_I9"/>
</dbReference>
<evidence type="ECO:0000259" key="2">
    <source>
        <dbReference type="Pfam" id="PF05922"/>
    </source>
</evidence>
<dbReference type="InterPro" id="IPR052471">
    <property type="entry name" value="PBI_I9"/>
</dbReference>
<proteinExistence type="inferred from homology"/>
<dbReference type="SUPFAM" id="SSF54897">
    <property type="entry name" value="Protease propeptides/inhibitors"/>
    <property type="match status" value="1"/>
</dbReference>
<dbReference type="AlphaFoldDB" id="A0A6A7C322"/>
<dbReference type="PANTHER" id="PTHR28288:SF2">
    <property type="entry name" value="PROTEASE B INHIBITOR 2"/>
    <property type="match status" value="1"/>
</dbReference>
<dbReference type="Gene3D" id="3.30.70.80">
    <property type="entry name" value="Peptidase S8 propeptide/proteinase inhibitor I9"/>
    <property type="match status" value="1"/>
</dbReference>